<keyword evidence="3 5" id="KW-0347">Helicase</keyword>
<reference evidence="7 8" key="1">
    <citation type="journal article" date="2023" name="Microbiol. Spectr.">
        <title>Symbiosis of Carpenter Bees with Uncharacterized Lactic Acid Bacteria Showing NAD Auxotrophy.</title>
        <authorList>
            <person name="Kawasaki S."/>
            <person name="Ozawa K."/>
            <person name="Mori T."/>
            <person name="Yamamoto A."/>
            <person name="Ito M."/>
            <person name="Ohkuma M."/>
            <person name="Sakamoto M."/>
            <person name="Matsutani M."/>
        </authorList>
    </citation>
    <scope>NUCLEOTIDE SEQUENCE [LARGE SCALE GENOMIC DNA]</scope>
    <source>
        <strain evidence="7 8">KimC2</strain>
    </source>
</reference>
<sequence length="766" mass="88579">MNQTLIEEKKYLAFVISEIDKKVKIFKEKEEQAHREGKNAVKNFFDDFSVNMSDYSEQLETAASIHQQQQILMEKNSAYQRSAHELLTLHKLKGKPYFGRIDFEETEKMGVEKIYIGMASFVDTKNKYLIYDWRAPISSIYYDGRLGSVSYDTPDGTQVVDLKLKRQFLIDNGELTSYFDTNDETIGDQMLLEALQEKSSSQMKTIVTTIQREQNAIIRDTTSDLLFVQGAAGSGKTSAVMQRMAYLLYRYRGNLNSTEIVMFSPNQLFNDYIGNVLPEMGESNMVQFTLETFVSRRIPGFEIVNVLDSWEGKFNSVSRKIVHLLGSDDFFNAIETYAEKLNRSGLKIRPIIFQGKELVSADKIAEIFYQFNSNYKLINRLSETKKQVLNIVKSSLGRQKRANWVSNLIENMSEEDIRRENPRGKEFASSKDEYNFYASKIIDREVKKIERKIIHNYFLNIMAQYKDFLLSVKKDLALLEKFHLSPDEWKEYLQEVGKLLKEKKMTINEALPFIQLFDLLLGRHGERDIRYVFVDEIQDYTPYQIRYLQNNFPKARFTLLGDINQEIFSFGEGKFLIDEVKKIFADKKAKVVYLPTSYRSTKQITNFTKEILPESDKIKAFEREGALPQLFLAANEKKAVDKLVALLNKDTGQKYTTAVITKTDLEAEKLSKSLQRAGVENLLIRSSRQHLAEEVMVIPSYLAKGLEFDSVIAYDVSKNTFNEEYERNLLYTVCSRAMHELNIIAIGEVSPLLDKVSGDLYQLQKI</sequence>
<dbReference type="AlphaFoldDB" id="A0AAU9D4A5"/>
<dbReference type="Pfam" id="PF00580">
    <property type="entry name" value="UvrD-helicase"/>
    <property type="match status" value="1"/>
</dbReference>
<gene>
    <name evidence="7" type="ORF">KIMC2_02290</name>
</gene>
<evidence type="ECO:0000256" key="5">
    <source>
        <dbReference type="PROSITE-ProRule" id="PRU00560"/>
    </source>
</evidence>
<evidence type="ECO:0000256" key="1">
    <source>
        <dbReference type="ARBA" id="ARBA00022741"/>
    </source>
</evidence>
<dbReference type="InterPro" id="IPR000212">
    <property type="entry name" value="DNA_helicase_UvrD/REP"/>
</dbReference>
<dbReference type="Proteomes" id="UP001321804">
    <property type="component" value="Chromosome"/>
</dbReference>
<organism evidence="7 8">
    <name type="scientific">Xylocopilactobacillus apis</name>
    <dbReference type="NCBI Taxonomy" id="2932183"/>
    <lineage>
        <taxon>Bacteria</taxon>
        <taxon>Bacillati</taxon>
        <taxon>Bacillota</taxon>
        <taxon>Bacilli</taxon>
        <taxon>Lactobacillales</taxon>
        <taxon>Lactobacillaceae</taxon>
        <taxon>Xylocopilactobacillus</taxon>
    </lineage>
</organism>
<dbReference type="GO" id="GO:0043138">
    <property type="term" value="F:3'-5' DNA helicase activity"/>
    <property type="evidence" value="ECO:0007669"/>
    <property type="project" value="TreeGrafter"/>
</dbReference>
<accession>A0AAU9D4A5</accession>
<evidence type="ECO:0000313" key="7">
    <source>
        <dbReference type="EMBL" id="BDR55667.1"/>
    </source>
</evidence>
<dbReference type="KEGG" id="xak:KIMC2_02290"/>
<keyword evidence="1 5" id="KW-0547">Nucleotide-binding</keyword>
<dbReference type="PANTHER" id="PTHR11070:SF17">
    <property type="entry name" value="DNA HELICASE IV"/>
    <property type="match status" value="1"/>
</dbReference>
<dbReference type="InterPro" id="IPR027417">
    <property type="entry name" value="P-loop_NTPase"/>
</dbReference>
<dbReference type="PROSITE" id="PS51198">
    <property type="entry name" value="UVRD_HELICASE_ATP_BIND"/>
    <property type="match status" value="1"/>
</dbReference>
<dbReference type="GO" id="GO:0005829">
    <property type="term" value="C:cytosol"/>
    <property type="evidence" value="ECO:0007669"/>
    <property type="project" value="TreeGrafter"/>
</dbReference>
<name>A0AAU9D4A5_9LACO</name>
<evidence type="ECO:0000259" key="6">
    <source>
        <dbReference type="PROSITE" id="PS51198"/>
    </source>
</evidence>
<keyword evidence="2 5" id="KW-0378">Hydrolase</keyword>
<evidence type="ECO:0000256" key="4">
    <source>
        <dbReference type="ARBA" id="ARBA00022840"/>
    </source>
</evidence>
<keyword evidence="4 5" id="KW-0067">ATP-binding</keyword>
<dbReference type="SUPFAM" id="SSF52540">
    <property type="entry name" value="P-loop containing nucleoside triphosphate hydrolases"/>
    <property type="match status" value="1"/>
</dbReference>
<dbReference type="GO" id="GO:0005524">
    <property type="term" value="F:ATP binding"/>
    <property type="evidence" value="ECO:0007669"/>
    <property type="project" value="UniProtKB-UniRule"/>
</dbReference>
<keyword evidence="8" id="KW-1185">Reference proteome</keyword>
<feature type="domain" description="UvrD-like helicase ATP-binding" evidence="6">
    <location>
        <begin position="209"/>
        <end position="601"/>
    </location>
</feature>
<dbReference type="GO" id="GO:0016787">
    <property type="term" value="F:hydrolase activity"/>
    <property type="evidence" value="ECO:0007669"/>
    <property type="project" value="UniProtKB-UniRule"/>
</dbReference>
<proteinExistence type="predicted"/>
<dbReference type="PANTHER" id="PTHR11070">
    <property type="entry name" value="UVRD / RECB / PCRA DNA HELICASE FAMILY MEMBER"/>
    <property type="match status" value="1"/>
</dbReference>
<dbReference type="NCBIfam" id="NF041464">
    <property type="entry name" value="HelD_BACSU"/>
    <property type="match status" value="1"/>
</dbReference>
<feature type="binding site" evidence="5">
    <location>
        <begin position="230"/>
        <end position="237"/>
    </location>
    <ligand>
        <name>ATP</name>
        <dbReference type="ChEBI" id="CHEBI:30616"/>
    </ligand>
</feature>
<dbReference type="GO" id="GO:0003677">
    <property type="term" value="F:DNA binding"/>
    <property type="evidence" value="ECO:0007669"/>
    <property type="project" value="InterPro"/>
</dbReference>
<protein>
    <submittedName>
        <fullName evidence="7">DNA helicase</fullName>
    </submittedName>
</protein>
<dbReference type="InterPro" id="IPR027785">
    <property type="entry name" value="UvrD-like_helicase_C"/>
</dbReference>
<evidence type="ECO:0000256" key="3">
    <source>
        <dbReference type="ARBA" id="ARBA00022806"/>
    </source>
</evidence>
<evidence type="ECO:0000256" key="2">
    <source>
        <dbReference type="ARBA" id="ARBA00022801"/>
    </source>
</evidence>
<dbReference type="EMBL" id="AP026801">
    <property type="protein sequence ID" value="BDR55667.1"/>
    <property type="molecule type" value="Genomic_DNA"/>
</dbReference>
<dbReference type="InterPro" id="IPR048228">
    <property type="entry name" value="HelD_bacillota"/>
</dbReference>
<dbReference type="GO" id="GO:0000725">
    <property type="term" value="P:recombinational repair"/>
    <property type="evidence" value="ECO:0007669"/>
    <property type="project" value="TreeGrafter"/>
</dbReference>
<dbReference type="Gene3D" id="3.40.50.300">
    <property type="entry name" value="P-loop containing nucleotide triphosphate hydrolases"/>
    <property type="match status" value="2"/>
</dbReference>
<dbReference type="InterPro" id="IPR014016">
    <property type="entry name" value="UvrD-like_ATP-bd"/>
</dbReference>
<evidence type="ECO:0000313" key="8">
    <source>
        <dbReference type="Proteomes" id="UP001321804"/>
    </source>
</evidence>
<dbReference type="Pfam" id="PF13538">
    <property type="entry name" value="UvrD_C_2"/>
    <property type="match status" value="1"/>
</dbReference>